<dbReference type="InterPro" id="IPR000740">
    <property type="entry name" value="GrpE"/>
</dbReference>
<comment type="similarity">
    <text evidence="1 3 4">Belongs to the GrpE family.</text>
</comment>
<dbReference type="SUPFAM" id="SSF51064">
    <property type="entry name" value="Head domain of nucleotide exchange factor GrpE"/>
    <property type="match status" value="1"/>
</dbReference>
<dbReference type="SUPFAM" id="SSF58014">
    <property type="entry name" value="Coiled-coil domain of nucleotide exchange factor GrpE"/>
    <property type="match status" value="1"/>
</dbReference>
<evidence type="ECO:0000256" key="3">
    <source>
        <dbReference type="HAMAP-Rule" id="MF_01151"/>
    </source>
</evidence>
<dbReference type="Pfam" id="PF01025">
    <property type="entry name" value="GrpE"/>
    <property type="match status" value="1"/>
</dbReference>
<comment type="function">
    <text evidence="3">Participates actively in the response to hyperosmotic and heat shock by preventing the aggregation of stress-denatured proteins, in association with DnaK and GrpE. It is the nucleotide exchange factor for DnaK and may function as a thermosensor. Unfolded proteins bind initially to DnaJ; upon interaction with the DnaJ-bound protein, DnaK hydrolyzes its bound ATP, resulting in the formation of a stable complex. GrpE releases ADP from DnaK; ATP binding to DnaK triggers the release of the substrate protein, thus completing the reaction cycle. Several rounds of ATP-dependent interactions between DnaJ, DnaK and GrpE are required for fully efficient folding.</text>
</comment>
<comment type="subunit">
    <text evidence="3">Homodimer.</text>
</comment>
<comment type="caution">
    <text evidence="7">The sequence shown here is derived from an EMBL/GenBank/DDBJ whole genome shotgun (WGS) entry which is preliminary data.</text>
</comment>
<protein>
    <recommendedName>
        <fullName evidence="3">Protein GrpE</fullName>
    </recommendedName>
    <alternativeName>
        <fullName evidence="3">HSP-70 cofactor</fullName>
    </alternativeName>
</protein>
<dbReference type="OrthoDB" id="5191115at2"/>
<dbReference type="EMBL" id="CANL01000007">
    <property type="protein sequence ID" value="CCM62942.1"/>
    <property type="molecule type" value="Genomic_DNA"/>
</dbReference>
<dbReference type="AlphaFoldDB" id="R4Z2X6"/>
<reference evidence="7 8" key="1">
    <citation type="journal article" date="2013" name="ISME J.">
        <title>Metabolic model for the filamentous 'Candidatus Microthrix parvicella' based on genomic and metagenomic analyses.</title>
        <authorList>
            <person name="Jon McIlroy S."/>
            <person name="Kristiansen R."/>
            <person name="Albertsen M."/>
            <person name="Michael Karst S."/>
            <person name="Rossetti S."/>
            <person name="Lund Nielsen J."/>
            <person name="Tandoi V."/>
            <person name="James Seviour R."/>
            <person name="Nielsen P.H."/>
        </authorList>
    </citation>
    <scope>NUCLEOTIDE SEQUENCE [LARGE SCALE GENOMIC DNA]</scope>
    <source>
        <strain evidence="7 8">RN1</strain>
    </source>
</reference>
<keyword evidence="5" id="KW-0175">Coiled coil</keyword>
<evidence type="ECO:0000256" key="5">
    <source>
        <dbReference type="SAM" id="Coils"/>
    </source>
</evidence>
<name>R4Z2X6_9ACTN</name>
<comment type="subcellular location">
    <subcellularLocation>
        <location evidence="3">Cytoplasm</location>
    </subcellularLocation>
</comment>
<dbReference type="HAMAP" id="MF_01151">
    <property type="entry name" value="GrpE"/>
    <property type="match status" value="1"/>
</dbReference>
<dbReference type="GO" id="GO:0042803">
    <property type="term" value="F:protein homodimerization activity"/>
    <property type="evidence" value="ECO:0007669"/>
    <property type="project" value="InterPro"/>
</dbReference>
<sequence>MSNDGSASEAEPDLPAADSRAADGSPVERPDSGGSNDGFVTPTESGDGEDGATGDRVATTSFAGDTVEQQLDECAELVETISAERDEMRSLAQRIQADFENYKRRVEAQRSEQQDRAAEDLVRSLLEVLDDCDLAASHGADDVAPIATKLLTILERQGLAPVNDVEVLFDPNLHEAVLSEEGDEEDPMVAAIMRTGYLWRQRLLRPAMVKVRS</sequence>
<feature type="coiled-coil region" evidence="5">
    <location>
        <begin position="67"/>
        <end position="112"/>
    </location>
</feature>
<keyword evidence="2 3" id="KW-0143">Chaperone</keyword>
<gene>
    <name evidence="3" type="primary">grpE</name>
    <name evidence="7" type="ORF">BN381_150055</name>
</gene>
<evidence type="ECO:0000313" key="8">
    <source>
        <dbReference type="Proteomes" id="UP000018291"/>
    </source>
</evidence>
<dbReference type="RefSeq" id="WP_012224850.1">
    <property type="nucleotide sequence ID" value="NZ_HG422565.1"/>
</dbReference>
<proteinExistence type="inferred from homology"/>
<evidence type="ECO:0000256" key="6">
    <source>
        <dbReference type="SAM" id="MobiDB-lite"/>
    </source>
</evidence>
<feature type="region of interest" description="Disordered" evidence="6">
    <location>
        <begin position="1"/>
        <end position="65"/>
    </location>
</feature>
<dbReference type="PANTHER" id="PTHR21237:SF23">
    <property type="entry name" value="GRPE PROTEIN HOMOLOG, MITOCHONDRIAL"/>
    <property type="match status" value="1"/>
</dbReference>
<dbReference type="GO" id="GO:0006457">
    <property type="term" value="P:protein folding"/>
    <property type="evidence" value="ECO:0007669"/>
    <property type="project" value="InterPro"/>
</dbReference>
<dbReference type="GO" id="GO:0051082">
    <property type="term" value="F:unfolded protein binding"/>
    <property type="evidence" value="ECO:0007669"/>
    <property type="project" value="TreeGrafter"/>
</dbReference>
<evidence type="ECO:0000313" key="7">
    <source>
        <dbReference type="EMBL" id="CCM62942.1"/>
    </source>
</evidence>
<dbReference type="STRING" id="1229780.BN381_150055"/>
<dbReference type="InterPro" id="IPR009012">
    <property type="entry name" value="GrpE_head"/>
</dbReference>
<accession>R4Z2X6</accession>
<dbReference type="GO" id="GO:0005737">
    <property type="term" value="C:cytoplasm"/>
    <property type="evidence" value="ECO:0007669"/>
    <property type="project" value="UniProtKB-SubCell"/>
</dbReference>
<organism evidence="7 8">
    <name type="scientific">Candidatus Neomicrothrix parvicella RN1</name>
    <dbReference type="NCBI Taxonomy" id="1229780"/>
    <lineage>
        <taxon>Bacteria</taxon>
        <taxon>Bacillati</taxon>
        <taxon>Actinomycetota</taxon>
        <taxon>Acidimicrobiia</taxon>
        <taxon>Acidimicrobiales</taxon>
        <taxon>Microthrixaceae</taxon>
        <taxon>Candidatus Neomicrothrix</taxon>
    </lineage>
</organism>
<dbReference type="PRINTS" id="PR00773">
    <property type="entry name" value="GRPEPROTEIN"/>
</dbReference>
<keyword evidence="3" id="KW-0346">Stress response</keyword>
<evidence type="ECO:0000256" key="1">
    <source>
        <dbReference type="ARBA" id="ARBA00009054"/>
    </source>
</evidence>
<dbReference type="eggNOG" id="COG0576">
    <property type="taxonomic scope" value="Bacteria"/>
</dbReference>
<keyword evidence="8" id="KW-1185">Reference proteome</keyword>
<dbReference type="GO" id="GO:0051087">
    <property type="term" value="F:protein-folding chaperone binding"/>
    <property type="evidence" value="ECO:0007669"/>
    <property type="project" value="InterPro"/>
</dbReference>
<dbReference type="CDD" id="cd00446">
    <property type="entry name" value="GrpE"/>
    <property type="match status" value="1"/>
</dbReference>
<dbReference type="InterPro" id="IPR013805">
    <property type="entry name" value="GrpE_CC"/>
</dbReference>
<evidence type="ECO:0000256" key="2">
    <source>
        <dbReference type="ARBA" id="ARBA00023186"/>
    </source>
</evidence>
<dbReference type="Gene3D" id="3.90.20.20">
    <property type="match status" value="1"/>
</dbReference>
<keyword evidence="3" id="KW-0963">Cytoplasm</keyword>
<dbReference type="Gene3D" id="2.30.22.10">
    <property type="entry name" value="Head domain of nucleotide exchange factor GrpE"/>
    <property type="match status" value="1"/>
</dbReference>
<evidence type="ECO:0000256" key="4">
    <source>
        <dbReference type="RuleBase" id="RU004478"/>
    </source>
</evidence>
<dbReference type="Proteomes" id="UP000018291">
    <property type="component" value="Unassembled WGS sequence"/>
</dbReference>
<dbReference type="HOGENOM" id="CLU_057217_4_2_11"/>
<dbReference type="PANTHER" id="PTHR21237">
    <property type="entry name" value="GRPE PROTEIN"/>
    <property type="match status" value="1"/>
</dbReference>
<dbReference type="GO" id="GO:0000774">
    <property type="term" value="F:adenyl-nucleotide exchange factor activity"/>
    <property type="evidence" value="ECO:0007669"/>
    <property type="project" value="InterPro"/>
</dbReference>